<dbReference type="OrthoDB" id="9800237at2"/>
<evidence type="ECO:0000259" key="4">
    <source>
        <dbReference type="Pfam" id="PF01515"/>
    </source>
</evidence>
<accession>A0A1I3XIA6</accession>
<keyword evidence="2 5" id="KW-0808">Transferase</keyword>
<evidence type="ECO:0000313" key="6">
    <source>
        <dbReference type="Proteomes" id="UP000198635"/>
    </source>
</evidence>
<dbReference type="InterPro" id="IPR050500">
    <property type="entry name" value="Phos_Acetyltrans/Butyryltrans"/>
</dbReference>
<evidence type="ECO:0000256" key="1">
    <source>
        <dbReference type="ARBA" id="ARBA00005656"/>
    </source>
</evidence>
<dbReference type="PIRSF" id="PIRSF000428">
    <property type="entry name" value="P_Ac_trans"/>
    <property type="match status" value="1"/>
</dbReference>
<proteinExistence type="inferred from homology"/>
<feature type="domain" description="Phosphate acetyl/butaryl transferase" evidence="4">
    <location>
        <begin position="85"/>
        <end position="301"/>
    </location>
</feature>
<dbReference type="InterPro" id="IPR002505">
    <property type="entry name" value="PTA_PTB"/>
</dbReference>
<dbReference type="RefSeq" id="WP_092377132.1">
    <property type="nucleotide sequence ID" value="NZ_FORX01000016.1"/>
</dbReference>
<dbReference type="InterPro" id="IPR012147">
    <property type="entry name" value="P_Ac_Bu_trans"/>
</dbReference>
<keyword evidence="3" id="KW-0012">Acyltransferase</keyword>
<dbReference type="Pfam" id="PF01515">
    <property type="entry name" value="PTA_PTB"/>
    <property type="match status" value="1"/>
</dbReference>
<gene>
    <name evidence="5" type="ORF">SAMN04488082_11689</name>
</gene>
<dbReference type="Gene3D" id="3.40.718.10">
    <property type="entry name" value="Isopropylmalate Dehydrogenase"/>
    <property type="match status" value="1"/>
</dbReference>
<dbReference type="AlphaFoldDB" id="A0A1I3XIA6"/>
<dbReference type="SUPFAM" id="SSF53659">
    <property type="entry name" value="Isocitrate/Isopropylmalate dehydrogenase-like"/>
    <property type="match status" value="1"/>
</dbReference>
<evidence type="ECO:0000313" key="5">
    <source>
        <dbReference type="EMBL" id="SFK19190.1"/>
    </source>
</evidence>
<reference evidence="6" key="1">
    <citation type="submission" date="2016-10" db="EMBL/GenBank/DDBJ databases">
        <authorList>
            <person name="Varghese N."/>
            <person name="Submissions S."/>
        </authorList>
    </citation>
    <scope>NUCLEOTIDE SEQUENCE [LARGE SCALE GENOMIC DNA]</scope>
    <source>
        <strain evidence="6">DSM 5918</strain>
    </source>
</reference>
<protein>
    <submittedName>
        <fullName evidence="5">Phosphate butyryltransferase</fullName>
    </submittedName>
</protein>
<dbReference type="PANTHER" id="PTHR43356">
    <property type="entry name" value="PHOSPHATE ACETYLTRANSFERASE"/>
    <property type="match status" value="1"/>
</dbReference>
<name>A0A1I3XIA6_9BACT</name>
<keyword evidence="6" id="KW-1185">Reference proteome</keyword>
<evidence type="ECO:0000256" key="2">
    <source>
        <dbReference type="ARBA" id="ARBA00022679"/>
    </source>
</evidence>
<dbReference type="PANTHER" id="PTHR43356:SF2">
    <property type="entry name" value="PHOSPHATE ACETYLTRANSFERASE"/>
    <property type="match status" value="1"/>
</dbReference>
<organism evidence="5 6">
    <name type="scientific">Desulfomicrobium apsheronum</name>
    <dbReference type="NCBI Taxonomy" id="52560"/>
    <lineage>
        <taxon>Bacteria</taxon>
        <taxon>Pseudomonadati</taxon>
        <taxon>Thermodesulfobacteriota</taxon>
        <taxon>Desulfovibrionia</taxon>
        <taxon>Desulfovibrionales</taxon>
        <taxon>Desulfomicrobiaceae</taxon>
        <taxon>Desulfomicrobium</taxon>
    </lineage>
</organism>
<dbReference type="STRING" id="52560.SAMN04488082_11689"/>
<dbReference type="EMBL" id="FORX01000016">
    <property type="protein sequence ID" value="SFK19190.1"/>
    <property type="molecule type" value="Genomic_DNA"/>
</dbReference>
<dbReference type="Proteomes" id="UP000198635">
    <property type="component" value="Unassembled WGS sequence"/>
</dbReference>
<sequence length="308" mass="32481">MAAPVAPVQSLERMVELVRSRQTPVRVVIAACAEPNAVLAGLEASRQGLAEPVFVGDVERMRGLPELTGENFDAFECVHEPDDKAALAASLDLLHEGRAQFLMKGGVKTDVLLRAVLGRKRGSAGLLSHIGVFPHPREERLLIVTDAGVNIAPSLTRKIDIINNAVAVAKKLGMEPPRVAVLSATEKVSYNDMVSSKDADILAKLCRMGIFGDAVVGGPFALDIAVSREKAQAKGVDHPAAGRADILCSPNIVTGNVLYKAVTSLMDLPMAGIVVGASYPLVVPSRGDSERSKFYALALAAFLAGTEA</sequence>
<comment type="similarity">
    <text evidence="1">Belongs to the phosphate acetyltransferase and butyryltransferase family.</text>
</comment>
<evidence type="ECO:0000256" key="3">
    <source>
        <dbReference type="ARBA" id="ARBA00023315"/>
    </source>
</evidence>
<dbReference type="GO" id="GO:0016746">
    <property type="term" value="F:acyltransferase activity"/>
    <property type="evidence" value="ECO:0007669"/>
    <property type="project" value="UniProtKB-KW"/>
</dbReference>